<keyword evidence="2" id="KW-1185">Reference proteome</keyword>
<evidence type="ECO:0000313" key="1">
    <source>
        <dbReference type="EMBL" id="NMG05096.1"/>
    </source>
</evidence>
<gene>
    <name evidence="1" type="ORF">GPA21_19330</name>
</gene>
<organism evidence="1 2">
    <name type="scientific">Azoarcus taiwanensis</name>
    <dbReference type="NCBI Taxonomy" id="666964"/>
    <lineage>
        <taxon>Bacteria</taxon>
        <taxon>Pseudomonadati</taxon>
        <taxon>Pseudomonadota</taxon>
        <taxon>Betaproteobacteria</taxon>
        <taxon>Rhodocyclales</taxon>
        <taxon>Zoogloeaceae</taxon>
        <taxon>Azoarcus</taxon>
    </lineage>
</organism>
<sequence length="64" mass="7649">MSASNITREQWVELFEATGLDEAMMDRWHSEFERRYPAQHQSFLHWIGLSEDEIRAVRSHSQTN</sequence>
<proteinExistence type="predicted"/>
<reference evidence="1" key="1">
    <citation type="submission" date="2019-12" db="EMBL/GenBank/DDBJ databases">
        <title>Comparative genomics gives insights into the taxonomy of the Azoarcus-Aromatoleum group and reveals separate origins of nif in the plant-associated Azoarcus and non-plant-associated Aromatoleum sub-groups.</title>
        <authorList>
            <person name="Lafos M."/>
            <person name="Maluk M."/>
            <person name="Batista M."/>
            <person name="Junghare M."/>
            <person name="Carmona M."/>
            <person name="Faoro H."/>
            <person name="Cruz L.M."/>
            <person name="Battistoni F."/>
            <person name="De Souza E."/>
            <person name="Pedrosa F."/>
            <person name="Chen W.-M."/>
            <person name="Poole P.S."/>
            <person name="Dixon R.A."/>
            <person name="James E.K."/>
        </authorList>
    </citation>
    <scope>NUCLEOTIDE SEQUENCE</scope>
    <source>
        <strain evidence="1">NSC3</strain>
    </source>
</reference>
<comment type="caution">
    <text evidence="1">The sequence shown here is derived from an EMBL/GenBank/DDBJ whole genome shotgun (WGS) entry which is preliminary data.</text>
</comment>
<evidence type="ECO:0000313" key="2">
    <source>
        <dbReference type="Proteomes" id="UP000599523"/>
    </source>
</evidence>
<dbReference type="RefSeq" id="WP_168989710.1">
    <property type="nucleotide sequence ID" value="NZ_CAWPHM010000118.1"/>
</dbReference>
<dbReference type="AlphaFoldDB" id="A0A972F9Y7"/>
<dbReference type="EMBL" id="WTVM01000206">
    <property type="protein sequence ID" value="NMG05096.1"/>
    <property type="molecule type" value="Genomic_DNA"/>
</dbReference>
<protein>
    <submittedName>
        <fullName evidence="1">Uncharacterized protein</fullName>
    </submittedName>
</protein>
<dbReference type="Proteomes" id="UP000599523">
    <property type="component" value="Unassembled WGS sequence"/>
</dbReference>
<accession>A0A972F9Y7</accession>
<name>A0A972F9Y7_9RHOO</name>